<keyword evidence="5" id="KW-0597">Phosphoprotein</keyword>
<dbReference type="SMART" id="SM00387">
    <property type="entry name" value="HATPase_c"/>
    <property type="match status" value="1"/>
</dbReference>
<feature type="domain" description="Histidine kinase" evidence="15">
    <location>
        <begin position="553"/>
        <end position="772"/>
    </location>
</feature>
<dbReference type="GO" id="GO:0000155">
    <property type="term" value="F:phosphorelay sensor kinase activity"/>
    <property type="evidence" value="ECO:0007669"/>
    <property type="project" value="InterPro"/>
</dbReference>
<dbReference type="InterPro" id="IPR029151">
    <property type="entry name" value="Sensor-like_sf"/>
</dbReference>
<name>A0A1D9MDU9_9RHOB</name>
<dbReference type="InterPro" id="IPR036097">
    <property type="entry name" value="HisK_dim/P_sf"/>
</dbReference>
<dbReference type="KEGG" id="rhp:LPB142_12450"/>
<dbReference type="PROSITE" id="PS50109">
    <property type="entry name" value="HIS_KIN"/>
    <property type="match status" value="1"/>
</dbReference>
<dbReference type="InterPro" id="IPR035965">
    <property type="entry name" value="PAS-like_dom_sf"/>
</dbReference>
<keyword evidence="8" id="KW-0547">Nucleotide-binding</keyword>
<evidence type="ECO:0000256" key="5">
    <source>
        <dbReference type="ARBA" id="ARBA00022553"/>
    </source>
</evidence>
<evidence type="ECO:0000256" key="10">
    <source>
        <dbReference type="ARBA" id="ARBA00022840"/>
    </source>
</evidence>
<evidence type="ECO:0000256" key="4">
    <source>
        <dbReference type="ARBA" id="ARBA00022475"/>
    </source>
</evidence>
<evidence type="ECO:0000256" key="1">
    <source>
        <dbReference type="ARBA" id="ARBA00000085"/>
    </source>
</evidence>
<dbReference type="GO" id="GO:0030295">
    <property type="term" value="F:protein kinase activator activity"/>
    <property type="evidence" value="ECO:0007669"/>
    <property type="project" value="TreeGrafter"/>
</dbReference>
<dbReference type="CDD" id="cd00130">
    <property type="entry name" value="PAS"/>
    <property type="match status" value="1"/>
</dbReference>
<protein>
    <recommendedName>
        <fullName evidence="3">histidine kinase</fullName>
        <ecNumber evidence="3">2.7.13.3</ecNumber>
    </recommendedName>
</protein>
<dbReference type="SMART" id="SM00091">
    <property type="entry name" value="PAS"/>
    <property type="match status" value="1"/>
</dbReference>
<dbReference type="CDD" id="cd00082">
    <property type="entry name" value="HisKA"/>
    <property type="match status" value="1"/>
</dbReference>
<dbReference type="STRING" id="1850250.LPB142_12450"/>
<dbReference type="Proteomes" id="UP000176562">
    <property type="component" value="Chromosome"/>
</dbReference>
<dbReference type="PRINTS" id="PR00344">
    <property type="entry name" value="BCTRLSENSOR"/>
</dbReference>
<dbReference type="NCBIfam" id="TIGR00229">
    <property type="entry name" value="sensory_box"/>
    <property type="match status" value="1"/>
</dbReference>
<dbReference type="SUPFAM" id="SSF47384">
    <property type="entry name" value="Homodimeric domain of signal transducing histidine kinase"/>
    <property type="match status" value="1"/>
</dbReference>
<evidence type="ECO:0000256" key="6">
    <source>
        <dbReference type="ARBA" id="ARBA00022679"/>
    </source>
</evidence>
<gene>
    <name evidence="19" type="ORF">LPB142_12450</name>
</gene>
<dbReference type="Pfam" id="PF00512">
    <property type="entry name" value="HisKA"/>
    <property type="match status" value="1"/>
</dbReference>
<dbReference type="GO" id="GO:0000156">
    <property type="term" value="F:phosphorelay response regulator activity"/>
    <property type="evidence" value="ECO:0007669"/>
    <property type="project" value="TreeGrafter"/>
</dbReference>
<sequence length="780" mass="85023">MRTVPSLARLLARFSAQSLRLKITLLTCVVTFLVALTMFWVSYRQTVAVSLAAANERLLWETQAIANPIRAGFEQLVSDARLVRSSSIPEGYFRAERGGGVDPVSGNDLAHWRARFELAFRALMQQRPDYLRMRYIAAAGGRELARVDRPPGAVLGAAEPDRGRERLVTTAPERLLRGLETPDLARALALDPSGILVVPERGRAGPGRVVRVLVSAQFEGATVGVVEITLDYAALLQAVVRSVRPAAAVLVIDPAGEAISHDPGSGLFMPLGRAQMAPMLAQIAQADPGGAAPNVALADAVTVARYQRVVLDTQEPPFALGVVARHPRVEVFAALGALRTKLIGIGAVLILGSVGVAFLAATWITEALPRMTAQLREAARSGGPPVHLPIERRDEIGDLARSFEALRRRIVSSEARAQEVIETVVDGIITIDERGIICDYNPACERLFGYGREEVVGRDVGMLMPEGDGSAHQAYLTRLSRGPGEGPDDTRVVGRTVGRGRDLVARRKDGSTFILELSVSHTHYGNQRFFTGILRDITARKEMEVMKNEFVSTVNHELRTPLTTIRGALGLLKTTSAHLLDAKSARLLDLSYDSCGRLAHLVDDILDMEKIEAGKMEYRLERQEINTLVREIVERHTSYADQYDVRFTVLCAPEPLHCRVDPSRFNQALVNLLSNAAKFSPRGGEVIFAIGREGESVTIRVTDQGPGIPREFRDKIFGKFAQADASSTRARGGSGLGLNIARAIILAFEGEITFTTRIGQGTTFCIRLPRDVELPLQRSA</sequence>
<keyword evidence="9" id="KW-0418">Kinase</keyword>
<keyword evidence="12" id="KW-0902">Two-component regulatory system</keyword>
<comment type="subcellular location">
    <subcellularLocation>
        <location evidence="2">Cell membrane</location>
        <topology evidence="2">Multi-pass membrane protein</topology>
    </subcellularLocation>
</comment>
<evidence type="ECO:0000256" key="9">
    <source>
        <dbReference type="ARBA" id="ARBA00022777"/>
    </source>
</evidence>
<dbReference type="InterPro" id="IPR004358">
    <property type="entry name" value="Sig_transdc_His_kin-like_C"/>
</dbReference>
<dbReference type="SMART" id="SM00388">
    <property type="entry name" value="HisKA"/>
    <property type="match status" value="1"/>
</dbReference>
<keyword evidence="4" id="KW-1003">Cell membrane</keyword>
<dbReference type="InterPro" id="IPR003594">
    <property type="entry name" value="HATPase_dom"/>
</dbReference>
<dbReference type="GO" id="GO:0005886">
    <property type="term" value="C:plasma membrane"/>
    <property type="evidence" value="ECO:0007669"/>
    <property type="project" value="UniProtKB-SubCell"/>
</dbReference>
<dbReference type="GO" id="GO:0007234">
    <property type="term" value="P:osmosensory signaling via phosphorelay pathway"/>
    <property type="evidence" value="ECO:0007669"/>
    <property type="project" value="TreeGrafter"/>
</dbReference>
<comment type="catalytic activity">
    <reaction evidence="1">
        <text>ATP + protein L-histidine = ADP + protein N-phospho-L-histidine.</text>
        <dbReference type="EC" id="2.7.13.3"/>
    </reaction>
</comment>
<dbReference type="AlphaFoldDB" id="A0A1D9MDU9"/>
<dbReference type="GO" id="GO:0005524">
    <property type="term" value="F:ATP binding"/>
    <property type="evidence" value="ECO:0007669"/>
    <property type="project" value="UniProtKB-KW"/>
</dbReference>
<dbReference type="InterPro" id="IPR050351">
    <property type="entry name" value="BphY/WalK/GraS-like"/>
</dbReference>
<organism evidence="19 20">
    <name type="scientific">Rhodobacter xanthinilyticus</name>
    <dbReference type="NCBI Taxonomy" id="1850250"/>
    <lineage>
        <taxon>Bacteria</taxon>
        <taxon>Pseudomonadati</taxon>
        <taxon>Pseudomonadota</taxon>
        <taxon>Alphaproteobacteria</taxon>
        <taxon>Rhodobacterales</taxon>
        <taxon>Rhodobacter group</taxon>
        <taxon>Rhodobacter</taxon>
    </lineage>
</organism>
<dbReference type="Pfam" id="PF00672">
    <property type="entry name" value="HAMP"/>
    <property type="match status" value="1"/>
</dbReference>
<evidence type="ECO:0000256" key="13">
    <source>
        <dbReference type="ARBA" id="ARBA00023136"/>
    </source>
</evidence>
<evidence type="ECO:0000313" key="20">
    <source>
        <dbReference type="Proteomes" id="UP000176562"/>
    </source>
</evidence>
<feature type="transmembrane region" description="Helical" evidence="14">
    <location>
        <begin position="21"/>
        <end position="43"/>
    </location>
</feature>
<dbReference type="Gene3D" id="3.30.450.20">
    <property type="entry name" value="PAS domain"/>
    <property type="match status" value="2"/>
</dbReference>
<keyword evidence="6" id="KW-0808">Transferase</keyword>
<dbReference type="PANTHER" id="PTHR42878:SF7">
    <property type="entry name" value="SENSOR HISTIDINE KINASE GLRK"/>
    <property type="match status" value="1"/>
</dbReference>
<evidence type="ECO:0000256" key="3">
    <source>
        <dbReference type="ARBA" id="ARBA00012438"/>
    </source>
</evidence>
<dbReference type="InterPro" id="IPR000700">
    <property type="entry name" value="PAS-assoc_C"/>
</dbReference>
<keyword evidence="10" id="KW-0067">ATP-binding</keyword>
<dbReference type="SUPFAM" id="SSF55874">
    <property type="entry name" value="ATPase domain of HSP90 chaperone/DNA topoisomerase II/histidine kinase"/>
    <property type="match status" value="1"/>
</dbReference>
<keyword evidence="11 14" id="KW-1133">Transmembrane helix</keyword>
<feature type="domain" description="HAMP" evidence="18">
    <location>
        <begin position="362"/>
        <end position="415"/>
    </location>
</feature>
<dbReference type="PROSITE" id="PS50113">
    <property type="entry name" value="PAC"/>
    <property type="match status" value="1"/>
</dbReference>
<dbReference type="EMBL" id="CP017781">
    <property type="protein sequence ID" value="AOZ70031.1"/>
    <property type="molecule type" value="Genomic_DNA"/>
</dbReference>
<evidence type="ECO:0000256" key="12">
    <source>
        <dbReference type="ARBA" id="ARBA00023012"/>
    </source>
</evidence>
<dbReference type="SMART" id="SM00304">
    <property type="entry name" value="HAMP"/>
    <property type="match status" value="1"/>
</dbReference>
<keyword evidence="13 14" id="KW-0472">Membrane</keyword>
<dbReference type="SUPFAM" id="SSF103190">
    <property type="entry name" value="Sensory domain-like"/>
    <property type="match status" value="1"/>
</dbReference>
<evidence type="ECO:0000256" key="2">
    <source>
        <dbReference type="ARBA" id="ARBA00004651"/>
    </source>
</evidence>
<dbReference type="EC" id="2.7.13.3" evidence="3"/>
<dbReference type="PROSITE" id="PS50112">
    <property type="entry name" value="PAS"/>
    <property type="match status" value="1"/>
</dbReference>
<dbReference type="FunFam" id="3.30.565.10:FF:000006">
    <property type="entry name" value="Sensor histidine kinase WalK"/>
    <property type="match status" value="1"/>
</dbReference>
<dbReference type="Gene3D" id="3.30.565.10">
    <property type="entry name" value="Histidine kinase-like ATPase, C-terminal domain"/>
    <property type="match status" value="1"/>
</dbReference>
<evidence type="ECO:0000259" key="15">
    <source>
        <dbReference type="PROSITE" id="PS50109"/>
    </source>
</evidence>
<dbReference type="CDD" id="cd06225">
    <property type="entry name" value="HAMP"/>
    <property type="match status" value="1"/>
</dbReference>
<feature type="transmembrane region" description="Helical" evidence="14">
    <location>
        <begin position="342"/>
        <end position="364"/>
    </location>
</feature>
<accession>A0A1D9MDU9</accession>
<dbReference type="PROSITE" id="PS50885">
    <property type="entry name" value="HAMP"/>
    <property type="match status" value="1"/>
</dbReference>
<dbReference type="InterPro" id="IPR003660">
    <property type="entry name" value="HAMP_dom"/>
</dbReference>
<dbReference type="SUPFAM" id="SSF55785">
    <property type="entry name" value="PYP-like sensor domain (PAS domain)"/>
    <property type="match status" value="1"/>
</dbReference>
<dbReference type="Pfam" id="PF13426">
    <property type="entry name" value="PAS_9"/>
    <property type="match status" value="1"/>
</dbReference>
<feature type="domain" description="PAC" evidence="17">
    <location>
        <begin position="499"/>
        <end position="549"/>
    </location>
</feature>
<dbReference type="Pfam" id="PF02518">
    <property type="entry name" value="HATPase_c"/>
    <property type="match status" value="1"/>
</dbReference>
<evidence type="ECO:0000256" key="7">
    <source>
        <dbReference type="ARBA" id="ARBA00022692"/>
    </source>
</evidence>
<dbReference type="InterPro" id="IPR000014">
    <property type="entry name" value="PAS"/>
</dbReference>
<keyword evidence="20" id="KW-1185">Reference proteome</keyword>
<evidence type="ECO:0000259" key="18">
    <source>
        <dbReference type="PROSITE" id="PS50885"/>
    </source>
</evidence>
<feature type="domain" description="PAS" evidence="16">
    <location>
        <begin position="413"/>
        <end position="482"/>
    </location>
</feature>
<evidence type="ECO:0000259" key="17">
    <source>
        <dbReference type="PROSITE" id="PS50113"/>
    </source>
</evidence>
<dbReference type="InterPro" id="IPR005467">
    <property type="entry name" value="His_kinase_dom"/>
</dbReference>
<proteinExistence type="predicted"/>
<keyword evidence="7 14" id="KW-0812">Transmembrane</keyword>
<evidence type="ECO:0000256" key="14">
    <source>
        <dbReference type="SAM" id="Phobius"/>
    </source>
</evidence>
<evidence type="ECO:0000256" key="8">
    <source>
        <dbReference type="ARBA" id="ARBA00022741"/>
    </source>
</evidence>
<evidence type="ECO:0000313" key="19">
    <source>
        <dbReference type="EMBL" id="AOZ70031.1"/>
    </source>
</evidence>
<dbReference type="InterPro" id="IPR003661">
    <property type="entry name" value="HisK_dim/P_dom"/>
</dbReference>
<reference evidence="19 20" key="1">
    <citation type="submission" date="2016-10" db="EMBL/GenBank/DDBJ databases">
        <title>Rhodobacter sp. LPB0142, isolated from sea water.</title>
        <authorList>
            <person name="Kim E."/>
            <person name="Yi H."/>
        </authorList>
    </citation>
    <scope>NUCLEOTIDE SEQUENCE [LARGE SCALE GENOMIC DNA]</scope>
    <source>
        <strain evidence="19 20">LPB0142</strain>
    </source>
</reference>
<dbReference type="Gene3D" id="6.10.340.10">
    <property type="match status" value="1"/>
</dbReference>
<dbReference type="PANTHER" id="PTHR42878">
    <property type="entry name" value="TWO-COMPONENT HISTIDINE KINASE"/>
    <property type="match status" value="1"/>
</dbReference>
<dbReference type="InterPro" id="IPR036890">
    <property type="entry name" value="HATPase_C_sf"/>
</dbReference>
<evidence type="ECO:0000256" key="11">
    <source>
        <dbReference type="ARBA" id="ARBA00022989"/>
    </source>
</evidence>
<evidence type="ECO:0000259" key="16">
    <source>
        <dbReference type="PROSITE" id="PS50112"/>
    </source>
</evidence>
<dbReference type="Gene3D" id="1.10.287.130">
    <property type="match status" value="1"/>
</dbReference>